<name>A0A2M8EUL8_9BACT</name>
<dbReference type="AlphaFoldDB" id="A0A2M8EUL8"/>
<proteinExistence type="predicted"/>
<dbReference type="EMBL" id="PFSE01000040">
    <property type="protein sequence ID" value="PJC28812.1"/>
    <property type="molecule type" value="Genomic_DNA"/>
</dbReference>
<reference evidence="2" key="1">
    <citation type="submission" date="2017-09" db="EMBL/GenBank/DDBJ databases">
        <title>Depth-based differentiation of microbial function through sediment-hosted aquifers and enrichment of novel symbionts in the deep terrestrial subsurface.</title>
        <authorList>
            <person name="Probst A.J."/>
            <person name="Ladd B."/>
            <person name="Jarett J.K."/>
            <person name="Geller-Mcgrath D.E."/>
            <person name="Sieber C.M.K."/>
            <person name="Emerson J.B."/>
            <person name="Anantharaman K."/>
            <person name="Thomas B.C."/>
            <person name="Malmstrom R."/>
            <person name="Stieglmeier M."/>
            <person name="Klingl A."/>
            <person name="Woyke T."/>
            <person name="Ryan C.M."/>
            <person name="Banfield J.F."/>
        </authorList>
    </citation>
    <scope>NUCLEOTIDE SEQUENCE [LARGE SCALE GENOMIC DNA]</scope>
</reference>
<organism evidence="1 2">
    <name type="scientific">Candidatus Shapirobacteria bacterium CG_4_9_14_0_2_um_filter_40_11</name>
    <dbReference type="NCBI Taxonomy" id="1974876"/>
    <lineage>
        <taxon>Bacteria</taxon>
        <taxon>Candidatus Shapironibacteriota</taxon>
    </lineage>
</organism>
<evidence type="ECO:0000313" key="1">
    <source>
        <dbReference type="EMBL" id="PJC28812.1"/>
    </source>
</evidence>
<dbReference type="Proteomes" id="UP000230885">
    <property type="component" value="Unassembled WGS sequence"/>
</dbReference>
<comment type="caution">
    <text evidence="1">The sequence shown here is derived from an EMBL/GenBank/DDBJ whole genome shotgun (WGS) entry which is preliminary data.</text>
</comment>
<accession>A0A2M8EUL8</accession>
<protein>
    <submittedName>
        <fullName evidence="1">Uncharacterized protein</fullName>
    </submittedName>
</protein>
<evidence type="ECO:0000313" key="2">
    <source>
        <dbReference type="Proteomes" id="UP000230885"/>
    </source>
</evidence>
<sequence>MSPDTKVGVSPLSEEELSQLDLGHMKGLADALRPDLAKILSPPFDQNNLVTSAMQKAMEDYHQLGYENKVKAMSKILDAYTDGQLSVTVLLEGLDLTEPEKKKNNGFFGRFKRH</sequence>
<gene>
    <name evidence="1" type="ORF">CO053_02650</name>
</gene>